<reference evidence="2 3" key="1">
    <citation type="journal article" date="2014" name="Int. J. Syst. Evol. Microbiol.">
        <title>Complete genome sequence of Corynebacterium casei LMG S-19264T (=DSM 44701T), isolated from a smear-ripened cheese.</title>
        <authorList>
            <consortium name="US DOE Joint Genome Institute (JGI-PGF)"/>
            <person name="Walter F."/>
            <person name="Albersmeier A."/>
            <person name="Kalinowski J."/>
            <person name="Ruckert C."/>
        </authorList>
    </citation>
    <scope>NUCLEOTIDE SEQUENCE [LARGE SCALE GENOMIC DNA]</scope>
    <source>
        <strain evidence="2 3">KCTC 19473</strain>
    </source>
</reference>
<gene>
    <name evidence="2" type="ORF">GCM10007147_07040</name>
</gene>
<dbReference type="Gene3D" id="3.90.79.40">
    <property type="entry name" value="EvaA sugar 2,3-dehydratase subunit"/>
    <property type="match status" value="2"/>
</dbReference>
<dbReference type="GO" id="GO:0016829">
    <property type="term" value="F:lyase activity"/>
    <property type="evidence" value="ECO:0007669"/>
    <property type="project" value="InterPro"/>
</dbReference>
<evidence type="ECO:0000259" key="1">
    <source>
        <dbReference type="Pfam" id="PF03559"/>
    </source>
</evidence>
<dbReference type="InterPro" id="IPR038153">
    <property type="entry name" value="EvaA-like_sf"/>
</dbReference>
<evidence type="ECO:0000313" key="3">
    <source>
        <dbReference type="Proteomes" id="UP000654947"/>
    </source>
</evidence>
<keyword evidence="3" id="KW-1185">Reference proteome</keyword>
<evidence type="ECO:0000313" key="2">
    <source>
        <dbReference type="EMBL" id="GHD17654.1"/>
    </source>
</evidence>
<dbReference type="InterPro" id="IPR005212">
    <property type="entry name" value="EvaA-like"/>
</dbReference>
<sequence length="424" mass="46606">MEERAESGGFRVEPVPFAELDGWGFESGSGDLVHRSGRFFRIRGLRARVESADALQEWHQPIIDQPEVGLLGLVCQEIDGVLHFLMQAKMEPGNPEPVQLSPTVQATRSNLTGAHGGRGVRLLECFHSENHSEVLADVLQSEHGSWFLRKNNRNKVVEISPDRRVPEHPDFRWFSLGALGELLGLDGVVNMDSRSVLACLPAHTDENGSLHSDAEVRSWFAGQRFEQSVNAEPVGLSGLPDWVRERERVRHVGGRYFDVVGVAVRARSREVRGWSQPLLRPVAQGVVAFLARRFGGVPHLLVQARAEPGLVGGVELAPTVQCTPENYAHLPADRRPAFLDMVLPVVEESAPALYRAVHTEEGGRFRDAESLYAVVEAGPDLADPPPGYLWVTPGQLGSLLLHGQYVNVQARTLLACVNTGAVRL</sequence>
<feature type="domain" description="dTDP-4-dehydro-6-deoxy-alpha-D-glucopyranose 2,3-dehydratase" evidence="1">
    <location>
        <begin position="214"/>
        <end position="417"/>
    </location>
</feature>
<dbReference type="Proteomes" id="UP000654947">
    <property type="component" value="Unassembled WGS sequence"/>
</dbReference>
<proteinExistence type="predicted"/>
<comment type="caution">
    <text evidence="2">The sequence shown here is derived from an EMBL/GenBank/DDBJ whole genome shotgun (WGS) entry which is preliminary data.</text>
</comment>
<accession>A0A918X838</accession>
<dbReference type="EMBL" id="BMXL01000002">
    <property type="protein sequence ID" value="GHD17654.1"/>
    <property type="molecule type" value="Genomic_DNA"/>
</dbReference>
<dbReference type="Pfam" id="PF03559">
    <property type="entry name" value="Hexose_dehydrat"/>
    <property type="match status" value="2"/>
</dbReference>
<protein>
    <submittedName>
        <fullName evidence="2">NDP-hexose 2,3-dehydratase</fullName>
    </submittedName>
</protein>
<feature type="domain" description="dTDP-4-dehydro-6-deoxy-alpha-D-glucopyranose 2,3-dehydratase" evidence="1">
    <location>
        <begin position="2"/>
        <end position="200"/>
    </location>
</feature>
<organism evidence="2 3">
    <name type="scientific">Nocardiopsis kunsanensis</name>
    <dbReference type="NCBI Taxonomy" id="141693"/>
    <lineage>
        <taxon>Bacteria</taxon>
        <taxon>Bacillati</taxon>
        <taxon>Actinomycetota</taxon>
        <taxon>Actinomycetes</taxon>
        <taxon>Streptosporangiales</taxon>
        <taxon>Nocardiopsidaceae</taxon>
        <taxon>Nocardiopsis</taxon>
    </lineage>
</organism>
<name>A0A918X838_9ACTN</name>
<dbReference type="AlphaFoldDB" id="A0A918X838"/>